<evidence type="ECO:0008006" key="4">
    <source>
        <dbReference type="Google" id="ProtNLM"/>
    </source>
</evidence>
<evidence type="ECO:0000256" key="1">
    <source>
        <dbReference type="SAM" id="SignalP"/>
    </source>
</evidence>
<dbReference type="Proteomes" id="UP000254287">
    <property type="component" value="Unassembled WGS sequence"/>
</dbReference>
<gene>
    <name evidence="2" type="ORF">NCTC10289_00007</name>
</gene>
<sequence length="76" mass="7917">MTNRQRTKTLQIVAAAALSLTVLGTGASYAMAVDPRGAKSVAQAGTIYSDVGTSYGSYDFSGSTEREVPVWKGEIG</sequence>
<keyword evidence="1" id="KW-0732">Signal</keyword>
<dbReference type="EMBL" id="UFXP01000001">
    <property type="protein sequence ID" value="STC73191.1"/>
    <property type="molecule type" value="Genomic_DNA"/>
</dbReference>
<feature type="signal peptide" evidence="1">
    <location>
        <begin position="1"/>
        <end position="32"/>
    </location>
</feature>
<feature type="chain" id="PRO_5016762280" description="Secreted protein" evidence="1">
    <location>
        <begin position="33"/>
        <end position="76"/>
    </location>
</feature>
<reference evidence="2 3" key="1">
    <citation type="submission" date="2018-06" db="EMBL/GenBank/DDBJ databases">
        <authorList>
            <consortium name="Pathogen Informatics"/>
            <person name="Doyle S."/>
        </authorList>
    </citation>
    <scope>NUCLEOTIDE SEQUENCE [LARGE SCALE GENOMIC DNA]</scope>
    <source>
        <strain evidence="2 3">NCTC10289</strain>
    </source>
</reference>
<protein>
    <recommendedName>
        <fullName evidence="4">Secreted protein</fullName>
    </recommendedName>
</protein>
<name>A0A376CR18_9CORY</name>
<evidence type="ECO:0000313" key="2">
    <source>
        <dbReference type="EMBL" id="STC73191.1"/>
    </source>
</evidence>
<evidence type="ECO:0000313" key="3">
    <source>
        <dbReference type="Proteomes" id="UP000254287"/>
    </source>
</evidence>
<dbReference type="AlphaFoldDB" id="A0A376CR18"/>
<accession>A0A376CR18</accession>
<dbReference type="RefSeq" id="WP_147279298.1">
    <property type="nucleotide sequence ID" value="NZ_CP069533.1"/>
</dbReference>
<organism evidence="2 3">
    <name type="scientific">Corynebacterium minutissimum</name>
    <dbReference type="NCBI Taxonomy" id="38301"/>
    <lineage>
        <taxon>Bacteria</taxon>
        <taxon>Bacillati</taxon>
        <taxon>Actinomycetota</taxon>
        <taxon>Actinomycetes</taxon>
        <taxon>Mycobacteriales</taxon>
        <taxon>Corynebacteriaceae</taxon>
        <taxon>Corynebacterium</taxon>
    </lineage>
</organism>
<proteinExistence type="predicted"/>